<proteinExistence type="predicted"/>
<evidence type="ECO:0000313" key="1">
    <source>
        <dbReference type="Proteomes" id="UP000887565"/>
    </source>
</evidence>
<dbReference type="WBParaSite" id="nRc.2.0.1.t40045-RA">
    <property type="protein sequence ID" value="nRc.2.0.1.t40045-RA"/>
    <property type="gene ID" value="nRc.2.0.1.g40045"/>
</dbReference>
<accession>A0A915KPP9</accession>
<protein>
    <submittedName>
        <fullName evidence="2">Uncharacterized protein</fullName>
    </submittedName>
</protein>
<keyword evidence="1" id="KW-1185">Reference proteome</keyword>
<name>A0A915KPP9_ROMCU</name>
<organism evidence="1 2">
    <name type="scientific">Romanomermis culicivorax</name>
    <name type="common">Nematode worm</name>
    <dbReference type="NCBI Taxonomy" id="13658"/>
    <lineage>
        <taxon>Eukaryota</taxon>
        <taxon>Metazoa</taxon>
        <taxon>Ecdysozoa</taxon>
        <taxon>Nematoda</taxon>
        <taxon>Enoplea</taxon>
        <taxon>Dorylaimia</taxon>
        <taxon>Mermithida</taxon>
        <taxon>Mermithoidea</taxon>
        <taxon>Mermithidae</taxon>
        <taxon>Romanomermis</taxon>
    </lineage>
</organism>
<dbReference type="Proteomes" id="UP000887565">
    <property type="component" value="Unplaced"/>
</dbReference>
<dbReference type="AlphaFoldDB" id="A0A915KPP9"/>
<evidence type="ECO:0000313" key="2">
    <source>
        <dbReference type="WBParaSite" id="nRc.2.0.1.t40045-RA"/>
    </source>
</evidence>
<reference evidence="2" key="1">
    <citation type="submission" date="2022-11" db="UniProtKB">
        <authorList>
            <consortium name="WormBaseParasite"/>
        </authorList>
    </citation>
    <scope>IDENTIFICATION</scope>
</reference>
<sequence>MYIVVANWMRSQLFMDLISDEKPELFPIGGKYFLFQNITKSWRETTCPLCLSMVACMTGNDLLPNLAKISKVLDERKFMELEQVCKFMPLAYHLAWPHSRAECDFKTAQLLKNNFLNSYTRDGQLNFARIMPRTIGRWYAQVCLFVNRQLVVEAQGNNWSSRPRETM</sequence>